<comment type="caution">
    <text evidence="3">The sequence shown here is derived from an EMBL/GenBank/DDBJ whole genome shotgun (WGS) entry which is preliminary data.</text>
</comment>
<dbReference type="InterPro" id="IPR025158">
    <property type="entry name" value="Mg_chelat-rel_C"/>
</dbReference>
<dbReference type="Pfam" id="PF01078">
    <property type="entry name" value="Mg_chelatase"/>
    <property type="match status" value="1"/>
</dbReference>
<reference evidence="3 4" key="1">
    <citation type="submission" date="2023-07" db="EMBL/GenBank/DDBJ databases">
        <title>Sequencing the genomes of 1000 actinobacteria strains.</title>
        <authorList>
            <person name="Klenk H.-P."/>
        </authorList>
    </citation>
    <scope>NUCLEOTIDE SEQUENCE [LARGE SCALE GENOMIC DNA]</scope>
    <source>
        <strain evidence="3 4">DSM 15539</strain>
    </source>
</reference>
<dbReference type="Pfam" id="PF13541">
    <property type="entry name" value="ChlI"/>
    <property type="match status" value="1"/>
</dbReference>
<evidence type="ECO:0000256" key="1">
    <source>
        <dbReference type="ARBA" id="ARBA00006354"/>
    </source>
</evidence>
<dbReference type="Pfam" id="PF13335">
    <property type="entry name" value="Mg_chelatase_C"/>
    <property type="match status" value="1"/>
</dbReference>
<dbReference type="InterPro" id="IPR020568">
    <property type="entry name" value="Ribosomal_Su5_D2-typ_SF"/>
</dbReference>
<dbReference type="InterPro" id="IPR004482">
    <property type="entry name" value="Mg_chelat-rel"/>
</dbReference>
<evidence type="ECO:0000313" key="4">
    <source>
        <dbReference type="Proteomes" id="UP001266099"/>
    </source>
</evidence>
<dbReference type="InterPro" id="IPR014721">
    <property type="entry name" value="Ribsml_uS5_D2-typ_fold_subgr"/>
</dbReference>
<evidence type="ECO:0000313" key="3">
    <source>
        <dbReference type="EMBL" id="MDR6939093.1"/>
    </source>
</evidence>
<evidence type="ECO:0000259" key="2">
    <source>
        <dbReference type="SMART" id="SM00382"/>
    </source>
</evidence>
<dbReference type="SUPFAM" id="SSF54211">
    <property type="entry name" value="Ribosomal protein S5 domain 2-like"/>
    <property type="match status" value="1"/>
</dbReference>
<dbReference type="PANTHER" id="PTHR32039:SF7">
    <property type="entry name" value="COMPETENCE PROTEIN COMM"/>
    <property type="match status" value="1"/>
</dbReference>
<accession>A0ABU1T167</accession>
<name>A0ABU1T167_9ACTO</name>
<protein>
    <submittedName>
        <fullName evidence="3">Magnesium chelatase family protein</fullName>
    </submittedName>
</protein>
<feature type="domain" description="AAA+ ATPase" evidence="2">
    <location>
        <begin position="216"/>
        <end position="398"/>
    </location>
</feature>
<dbReference type="InterPro" id="IPR000523">
    <property type="entry name" value="Mg_chelatse_chII-like_cat_dom"/>
</dbReference>
<comment type="similarity">
    <text evidence="1">Belongs to the Mg-chelatase subunits D/I family. ComM subfamily.</text>
</comment>
<proteinExistence type="inferred from homology"/>
<dbReference type="SUPFAM" id="SSF52540">
    <property type="entry name" value="P-loop containing nucleoside triphosphate hydrolases"/>
    <property type="match status" value="1"/>
</dbReference>
<dbReference type="Proteomes" id="UP001266099">
    <property type="component" value="Unassembled WGS sequence"/>
</dbReference>
<dbReference type="Gene3D" id="3.30.230.10">
    <property type="match status" value="1"/>
</dbReference>
<dbReference type="EMBL" id="JAVDUJ010000001">
    <property type="protein sequence ID" value="MDR6939093.1"/>
    <property type="molecule type" value="Genomic_DNA"/>
</dbReference>
<keyword evidence="4" id="KW-1185">Reference proteome</keyword>
<dbReference type="SMART" id="SM00382">
    <property type="entry name" value="AAA"/>
    <property type="match status" value="1"/>
</dbReference>
<sequence>MSEAKCVGVAQTINLIGLAGSPVLIEAALLPGLPNFTIVGLGDTAVNEARERLRAGFQNIGLPWPSKRLTINLSPADKSKSGSGFDLGIAAAIIGALGGRQLTKETIVFGEIGLDGQVRHVNGILPALLAAQRLGFRKAIVPAANYHEARLIAGIEITPVSHLGQFAKMLGIADVAAAQLVLPELEIPQLAAGVGDLSDVYGQDEAIWALLIAGIGGHHTLMIGPPGVGKSMLASRFVQILPPLAPDEAVEVAAIKSVCGEEIHGLPQNRPLVSPHHTASSAALIGGGNGIPQPGAITRAHHGVLYCDEFPEFANSVIQSLRQPLEQGWIELHRVRARVKYPARFQLIAAANPCRCGFLFDGPGKCSCSVRERMNYRSALAGPITDRIDLQITLRRPKKIDLLAGGSMTTAQAKEFVLAGRKRSAARNSQIAVPNFLGQQIISDVLSVQDADRKGKFAVMNNAQLPGSWLRANTKLSPGVQRLLDALLARGEISMRGIDRILRISWSIADYFGHSGPTDDDLAAAMTLRNETKKIAGKR</sequence>
<dbReference type="Gene3D" id="3.40.50.300">
    <property type="entry name" value="P-loop containing nucleotide triphosphate hydrolases"/>
    <property type="match status" value="1"/>
</dbReference>
<dbReference type="InterPro" id="IPR003593">
    <property type="entry name" value="AAA+_ATPase"/>
</dbReference>
<dbReference type="InterPro" id="IPR045006">
    <property type="entry name" value="CHLI-like"/>
</dbReference>
<dbReference type="InterPro" id="IPR027417">
    <property type="entry name" value="P-loop_NTPase"/>
</dbReference>
<organism evidence="3 4">
    <name type="scientific">Arcanobacterium hippocoleae</name>
    <dbReference type="NCBI Taxonomy" id="149017"/>
    <lineage>
        <taxon>Bacteria</taxon>
        <taxon>Bacillati</taxon>
        <taxon>Actinomycetota</taxon>
        <taxon>Actinomycetes</taxon>
        <taxon>Actinomycetales</taxon>
        <taxon>Actinomycetaceae</taxon>
        <taxon>Arcanobacterium</taxon>
    </lineage>
</organism>
<dbReference type="PANTHER" id="PTHR32039">
    <property type="entry name" value="MAGNESIUM-CHELATASE SUBUNIT CHLI"/>
    <property type="match status" value="1"/>
</dbReference>
<gene>
    <name evidence="3" type="ORF">J2S36_000636</name>
</gene>
<dbReference type="NCBIfam" id="TIGR00368">
    <property type="entry name" value="YifB family Mg chelatase-like AAA ATPase"/>
    <property type="match status" value="1"/>
</dbReference>
<dbReference type="RefSeq" id="WP_309955450.1">
    <property type="nucleotide sequence ID" value="NZ_JAVDUJ010000001.1"/>
</dbReference>